<reference evidence="1 2" key="1">
    <citation type="journal article" date="2017" name="Genome Biol. Evol.">
        <title>Comparative Genomic Analysis Identifies a Campylobacter Clade Deficient in Selenium Metabolism.</title>
        <authorList>
            <person name="Miller W.G."/>
            <person name="Yee E."/>
            <person name="Lopes B.S."/>
            <person name="Chapman M.H."/>
            <person name="Huynh S."/>
            <person name="Bono J.L."/>
            <person name="Parker C.T."/>
            <person name="Strachan N.J.C."/>
            <person name="Forbes K.J."/>
        </authorList>
    </citation>
    <scope>NUCLEOTIDE SEQUENCE [LARGE SCALE GENOMIC DNA]</scope>
    <source>
        <strain evidence="1 2">NCTC 13003</strain>
    </source>
</reference>
<sequence>MYIEFIIVQNGEDKRYDIQTPDDIYSLREELIKYANSITQSNLSSNTGA</sequence>
<evidence type="ECO:0000313" key="2">
    <source>
        <dbReference type="Proteomes" id="UP000194309"/>
    </source>
</evidence>
<protein>
    <submittedName>
        <fullName evidence="1">Uncharacterized protein</fullName>
    </submittedName>
</protein>
<accession>A0A1X9SRZ4</accession>
<dbReference type="AlphaFoldDB" id="A0A1X9SRZ4"/>
<dbReference type="Proteomes" id="UP000194309">
    <property type="component" value="Chromosome"/>
</dbReference>
<dbReference type="EMBL" id="CP018788">
    <property type="protein sequence ID" value="ARQ98996.1"/>
    <property type="molecule type" value="Genomic_DNA"/>
</dbReference>
<dbReference type="STRING" id="1660064.CIGN_0707"/>
<organism evidence="1 2">
    <name type="scientific">Campylobacter devanensis</name>
    <dbReference type="NCBI Taxonomy" id="3161138"/>
    <lineage>
        <taxon>Bacteria</taxon>
        <taxon>Pseudomonadati</taxon>
        <taxon>Campylobacterota</taxon>
        <taxon>Epsilonproteobacteria</taxon>
        <taxon>Campylobacterales</taxon>
        <taxon>Campylobacteraceae</taxon>
        <taxon>Campylobacter</taxon>
    </lineage>
</organism>
<keyword evidence="2" id="KW-1185">Reference proteome</keyword>
<proteinExistence type="predicted"/>
<name>A0A1X9SRZ4_9BACT</name>
<accession>A0A381D9F2</accession>
<evidence type="ECO:0000313" key="1">
    <source>
        <dbReference type="EMBL" id="ARQ98996.1"/>
    </source>
</evidence>
<dbReference type="KEGG" id="cdev:CIGN_0707"/>
<gene>
    <name evidence="1" type="ORF">CIGN_0707</name>
</gene>